<accession>B0WK54</accession>
<dbReference type="InterPro" id="IPR010512">
    <property type="entry name" value="DUF1091"/>
</dbReference>
<dbReference type="eggNOG" id="ENOG502RM63">
    <property type="taxonomic scope" value="Eukaryota"/>
</dbReference>
<dbReference type="KEGG" id="cqu:CpipJ_CPIJ007109"/>
<gene>
    <name evidence="2" type="primary">6039484</name>
    <name evidence="1" type="ORF">CpipJ_CPIJ007109</name>
</gene>
<reference evidence="1" key="1">
    <citation type="submission" date="2007-03" db="EMBL/GenBank/DDBJ databases">
        <title>Annotation of Culex pipiens quinquefasciatus.</title>
        <authorList>
            <consortium name="The Broad Institute Genome Sequencing Platform"/>
            <person name="Atkinson P.W."/>
            <person name="Hemingway J."/>
            <person name="Christensen B.M."/>
            <person name="Higgs S."/>
            <person name="Kodira C."/>
            <person name="Hannick L."/>
            <person name="Megy K."/>
            <person name="O'Leary S."/>
            <person name="Pearson M."/>
            <person name="Haas B.J."/>
            <person name="Mauceli E."/>
            <person name="Wortman J.R."/>
            <person name="Lee N.H."/>
            <person name="Guigo R."/>
            <person name="Stanke M."/>
            <person name="Alvarado L."/>
            <person name="Amedeo P."/>
            <person name="Antoine C.H."/>
            <person name="Arensburger P."/>
            <person name="Bidwell S.L."/>
            <person name="Crawford M."/>
            <person name="Camaro F."/>
            <person name="Devon K."/>
            <person name="Engels R."/>
            <person name="Hammond M."/>
            <person name="Howarth C."/>
            <person name="Koehrsen M."/>
            <person name="Lawson D."/>
            <person name="Montgomery P."/>
            <person name="Nene V."/>
            <person name="Nusbaum C."/>
            <person name="Puiu D."/>
            <person name="Romero-Severson J."/>
            <person name="Severson D.W."/>
            <person name="Shumway M."/>
            <person name="Sisk P."/>
            <person name="Stolte C."/>
            <person name="Zeng Q."/>
            <person name="Eisenstadt E."/>
            <person name="Fraser-Liggett C."/>
            <person name="Strausberg R."/>
            <person name="Galagan J."/>
            <person name="Birren B."/>
            <person name="Collins F.H."/>
        </authorList>
    </citation>
    <scope>NUCLEOTIDE SEQUENCE [LARGE SCALE GENOMIC DNA]</scope>
    <source>
        <strain evidence="1">JHB</strain>
    </source>
</reference>
<dbReference type="Pfam" id="PF06477">
    <property type="entry name" value="DUF1091"/>
    <property type="match status" value="1"/>
</dbReference>
<proteinExistence type="predicted"/>
<dbReference type="VEuPathDB" id="VectorBase:CQUJHB004637"/>
<protein>
    <submittedName>
        <fullName evidence="1 2">Uncharacterized protein</fullName>
    </submittedName>
</protein>
<dbReference type="OrthoDB" id="7755558at2759"/>
<name>B0WK54_CULQU</name>
<dbReference type="PANTHER" id="PTHR21112">
    <property type="entry name" value="CHEMOSENSORY PROTEIN A 29A-RELATED"/>
    <property type="match status" value="1"/>
</dbReference>
<dbReference type="EMBL" id="DS231967">
    <property type="protein sequence ID" value="EDS29614.1"/>
    <property type="molecule type" value="Genomic_DNA"/>
</dbReference>
<evidence type="ECO:0000313" key="3">
    <source>
        <dbReference type="Proteomes" id="UP000002320"/>
    </source>
</evidence>
<keyword evidence="3" id="KW-1185">Reference proteome</keyword>
<dbReference type="PANTHER" id="PTHR21112:SF0">
    <property type="entry name" value="CHEMOSENSORY PROTEIN A 29A-RELATED"/>
    <property type="match status" value="1"/>
</dbReference>
<dbReference type="HOGENOM" id="CLU_115081_0_0_1"/>
<dbReference type="OMA" id="WKLVISG"/>
<evidence type="ECO:0000313" key="2">
    <source>
        <dbReference type="EnsemblMetazoa" id="CPIJ007109-PA"/>
    </source>
</evidence>
<organism>
    <name type="scientific">Culex quinquefasciatus</name>
    <name type="common">Southern house mosquito</name>
    <name type="synonym">Culex pungens</name>
    <dbReference type="NCBI Taxonomy" id="7176"/>
    <lineage>
        <taxon>Eukaryota</taxon>
        <taxon>Metazoa</taxon>
        <taxon>Ecdysozoa</taxon>
        <taxon>Arthropoda</taxon>
        <taxon>Hexapoda</taxon>
        <taxon>Insecta</taxon>
        <taxon>Pterygota</taxon>
        <taxon>Neoptera</taxon>
        <taxon>Endopterygota</taxon>
        <taxon>Diptera</taxon>
        <taxon>Nematocera</taxon>
        <taxon>Culicoidea</taxon>
        <taxon>Culicidae</taxon>
        <taxon>Culicinae</taxon>
        <taxon>Culicini</taxon>
        <taxon>Culex</taxon>
        <taxon>Culex</taxon>
    </lineage>
</organism>
<dbReference type="Proteomes" id="UP000002320">
    <property type="component" value="Unassembled WGS sequence"/>
</dbReference>
<dbReference type="InParanoid" id="B0WK54"/>
<reference evidence="2" key="2">
    <citation type="submission" date="2021-02" db="UniProtKB">
        <authorList>
            <consortium name="EnsemblMetazoa"/>
        </authorList>
    </citation>
    <scope>IDENTIFICATION</scope>
    <source>
        <strain evidence="2">JHB</strain>
    </source>
</reference>
<dbReference type="AlphaFoldDB" id="B0WK54"/>
<dbReference type="EnsemblMetazoa" id="CPIJ007109-RA">
    <property type="protein sequence ID" value="CPIJ007109-PA"/>
    <property type="gene ID" value="CPIJ007109"/>
</dbReference>
<evidence type="ECO:0000313" key="1">
    <source>
        <dbReference type="EMBL" id="EDS29614.1"/>
    </source>
</evidence>
<sequence length="148" mass="16866">MFQSFLQCNSSGMIDCNLRVRKINRTTAALAGNLTINVDLGRDIETSVDFYHSALGNNQFNKYPMKIGPMSLCDYLEHLWGDYRGYVVGFVPNVPETGECPLTRRTLLVNDLILDPRIFPPYVPTGLWMMLWRKAYDTTSQNNTCSKC</sequence>
<dbReference type="VEuPathDB" id="VectorBase:CPIJ007109"/>